<dbReference type="SMART" id="SM00906">
    <property type="entry name" value="Fungal_trans"/>
    <property type="match status" value="1"/>
</dbReference>
<dbReference type="EMBL" id="KN846992">
    <property type="protein sequence ID" value="KIW90913.1"/>
    <property type="molecule type" value="Genomic_DNA"/>
</dbReference>
<dbReference type="GO" id="GO:0000981">
    <property type="term" value="F:DNA-binding transcription factor activity, RNA polymerase II-specific"/>
    <property type="evidence" value="ECO:0007669"/>
    <property type="project" value="InterPro"/>
</dbReference>
<dbReference type="GO" id="GO:0003677">
    <property type="term" value="F:DNA binding"/>
    <property type="evidence" value="ECO:0007669"/>
    <property type="project" value="InterPro"/>
</dbReference>
<dbReference type="GeneID" id="27701624"/>
<dbReference type="PANTHER" id="PTHR47338">
    <property type="entry name" value="ZN(II)2CYS6 TRANSCRIPTION FACTOR (EUROFUNG)-RELATED"/>
    <property type="match status" value="1"/>
</dbReference>
<dbReference type="PANTHER" id="PTHR47338:SF5">
    <property type="entry name" value="ZN(II)2CYS6 TRANSCRIPTION FACTOR (EUROFUNG)"/>
    <property type="match status" value="1"/>
</dbReference>
<dbReference type="InterPro" id="IPR050815">
    <property type="entry name" value="TF_fung"/>
</dbReference>
<keyword evidence="4" id="KW-0804">Transcription</keyword>
<dbReference type="InterPro" id="IPR007219">
    <property type="entry name" value="XnlR_reg_dom"/>
</dbReference>
<keyword evidence="3" id="KW-0805">Transcription regulation</keyword>
<reference evidence="8" key="1">
    <citation type="submission" date="2015-01" db="EMBL/GenBank/DDBJ databases">
        <title>The Genome Sequence of Cladophialophora bantiana CBS 173.52.</title>
        <authorList>
            <consortium name="The Broad Institute Genomics Platform"/>
            <person name="Cuomo C."/>
            <person name="de Hoog S."/>
            <person name="Gorbushina A."/>
            <person name="Stielow B."/>
            <person name="Teixiera M."/>
            <person name="Abouelleil A."/>
            <person name="Chapman S.B."/>
            <person name="Priest M."/>
            <person name="Young S.K."/>
            <person name="Wortman J."/>
            <person name="Nusbaum C."/>
            <person name="Birren B."/>
        </authorList>
    </citation>
    <scope>NUCLEOTIDE SEQUENCE [LARGE SCALE GENOMIC DNA]</scope>
    <source>
        <strain evidence="8">CBS 173.52</strain>
    </source>
</reference>
<sequence>MAQTWLTFANGSIPHFPTVNRACKGCNSLSSAPYATFTNDLGFTLKAICDALSAAFAKGWALLVPFQSGKGPQLAVREHEEPEKADIRQASVLFMRTMWKISLISTKSRRNLGDIVDISKGRSQNLALLDSRDIVQQNSITGLECPSQETIQDFIRNPSAKWKLNLHAPSPNALPQEPGAHFNSETAPCEVNSEETGWHIPDAVAYELVGLFFDYIQNWLPILHRPLFYQKYVRVESHYGRIVGRQSVSDHDAILINCVFALAARFSKASFFRSTDPVLRGEAFAERAAAIKDSILKVIEEPSLELVKGCALLAFYDISAGHAAPGSLLVSVCVRFAYDLGLNEIDEEDQTNCGTEESQDAWIQKEELRRLWWIIYELDCFVSTVSCQPYGIERGEIKVLLPVSDQHWFNGLPAGSSYLIQSPGTVWKSLEGSENQSPRAWYLVTNYLKSCFADTARQPKRNTSETQTALEMDLACLKHALPADFQLRSVNMGEHNFGDCNWIISTHFMILSCEALLERRRWSQNRSETSLNTGQEAAIWGRHFYSSLVRIALIWPPEYIPLNHPFMGCCVINPWDALEARREPNFQSYELSKLLLSHYSRYWKIGCALLRLLAIIHEGRDSAVHRPGSREREIIKRFSVLCPSSPKGRNPMASRLSAQVTYDTSDVPVETLPDSNPTSSGSPDELQWPLNLWDNLHAFDMDRSDAEMWIIPSGNAVEGVNGQAETVASSQLYVHAFSLSPDRFPDEFVVS</sequence>
<evidence type="ECO:0000313" key="9">
    <source>
        <dbReference type="Proteomes" id="UP000053789"/>
    </source>
</evidence>
<dbReference type="HOGENOM" id="CLU_011017_2_0_1"/>
<evidence type="ECO:0000259" key="7">
    <source>
        <dbReference type="SMART" id="SM00906"/>
    </source>
</evidence>
<comment type="subcellular location">
    <subcellularLocation>
        <location evidence="1">Nucleus</location>
    </subcellularLocation>
</comment>
<dbReference type="OrthoDB" id="3862662at2759"/>
<dbReference type="GO" id="GO:0005634">
    <property type="term" value="C:nucleus"/>
    <property type="evidence" value="ECO:0007669"/>
    <property type="project" value="UniProtKB-SubCell"/>
</dbReference>
<keyword evidence="2" id="KW-0479">Metal-binding</keyword>
<feature type="domain" description="Xylanolytic transcriptional activator regulatory" evidence="7">
    <location>
        <begin position="326"/>
        <end position="408"/>
    </location>
</feature>
<evidence type="ECO:0000256" key="6">
    <source>
        <dbReference type="SAM" id="MobiDB-lite"/>
    </source>
</evidence>
<evidence type="ECO:0000313" key="8">
    <source>
        <dbReference type="EMBL" id="KIW90913.1"/>
    </source>
</evidence>
<dbReference type="CDD" id="cd12148">
    <property type="entry name" value="fungal_TF_MHR"/>
    <property type="match status" value="1"/>
</dbReference>
<accession>A0A0D2HCA1</accession>
<gene>
    <name evidence="8" type="ORF">Z519_08696</name>
</gene>
<dbReference type="VEuPathDB" id="FungiDB:Z519_08696"/>
<evidence type="ECO:0000256" key="5">
    <source>
        <dbReference type="ARBA" id="ARBA00023242"/>
    </source>
</evidence>
<keyword evidence="5" id="KW-0539">Nucleus</keyword>
<keyword evidence="9" id="KW-1185">Reference proteome</keyword>
<evidence type="ECO:0000256" key="2">
    <source>
        <dbReference type="ARBA" id="ARBA00022723"/>
    </source>
</evidence>
<dbReference type="RefSeq" id="XP_016617582.1">
    <property type="nucleotide sequence ID" value="XM_016766424.1"/>
</dbReference>
<evidence type="ECO:0000256" key="3">
    <source>
        <dbReference type="ARBA" id="ARBA00023015"/>
    </source>
</evidence>
<proteinExistence type="predicted"/>
<evidence type="ECO:0000256" key="4">
    <source>
        <dbReference type="ARBA" id="ARBA00023163"/>
    </source>
</evidence>
<dbReference type="Pfam" id="PF04082">
    <property type="entry name" value="Fungal_trans"/>
    <property type="match status" value="1"/>
</dbReference>
<protein>
    <recommendedName>
        <fullName evidence="7">Xylanolytic transcriptional activator regulatory domain-containing protein</fullName>
    </recommendedName>
</protein>
<organism evidence="8 9">
    <name type="scientific">Cladophialophora bantiana (strain ATCC 10958 / CBS 173.52 / CDC B-1940 / NIH 8579)</name>
    <name type="common">Xylohypha bantiana</name>
    <dbReference type="NCBI Taxonomy" id="1442370"/>
    <lineage>
        <taxon>Eukaryota</taxon>
        <taxon>Fungi</taxon>
        <taxon>Dikarya</taxon>
        <taxon>Ascomycota</taxon>
        <taxon>Pezizomycotina</taxon>
        <taxon>Eurotiomycetes</taxon>
        <taxon>Chaetothyriomycetidae</taxon>
        <taxon>Chaetothyriales</taxon>
        <taxon>Herpotrichiellaceae</taxon>
        <taxon>Cladophialophora</taxon>
    </lineage>
</organism>
<evidence type="ECO:0000256" key="1">
    <source>
        <dbReference type="ARBA" id="ARBA00004123"/>
    </source>
</evidence>
<name>A0A0D2HCA1_CLAB1</name>
<dbReference type="AlphaFoldDB" id="A0A0D2HCA1"/>
<feature type="compositionally biased region" description="Polar residues" evidence="6">
    <location>
        <begin position="673"/>
        <end position="682"/>
    </location>
</feature>
<dbReference type="Proteomes" id="UP000053789">
    <property type="component" value="Unassembled WGS sequence"/>
</dbReference>
<feature type="region of interest" description="Disordered" evidence="6">
    <location>
        <begin position="667"/>
        <end position="686"/>
    </location>
</feature>
<dbReference type="GO" id="GO:0008270">
    <property type="term" value="F:zinc ion binding"/>
    <property type="evidence" value="ECO:0007669"/>
    <property type="project" value="InterPro"/>
</dbReference>
<dbReference type="GO" id="GO:0006351">
    <property type="term" value="P:DNA-templated transcription"/>
    <property type="evidence" value="ECO:0007669"/>
    <property type="project" value="InterPro"/>
</dbReference>